<reference evidence="1 2" key="1">
    <citation type="submission" date="2014-04" db="EMBL/GenBank/DDBJ databases">
        <title>Genome assembly of Hyalangium minutum DSM 14724.</title>
        <authorList>
            <person name="Sharma G."/>
            <person name="Subramanian S."/>
        </authorList>
    </citation>
    <scope>NUCLEOTIDE SEQUENCE [LARGE SCALE GENOMIC DNA]</scope>
    <source>
        <strain evidence="1 2">DSM 14724</strain>
    </source>
</reference>
<organism evidence="1 2">
    <name type="scientific">Hyalangium minutum</name>
    <dbReference type="NCBI Taxonomy" id="394096"/>
    <lineage>
        <taxon>Bacteria</taxon>
        <taxon>Pseudomonadati</taxon>
        <taxon>Myxococcota</taxon>
        <taxon>Myxococcia</taxon>
        <taxon>Myxococcales</taxon>
        <taxon>Cystobacterineae</taxon>
        <taxon>Archangiaceae</taxon>
        <taxon>Hyalangium</taxon>
    </lineage>
</organism>
<dbReference type="Proteomes" id="UP000028725">
    <property type="component" value="Unassembled WGS sequence"/>
</dbReference>
<keyword evidence="2" id="KW-1185">Reference proteome</keyword>
<sequence length="101" mass="11079">MCSSHDSFDAASPLRRTVYFREGVPHYTPVRLYEYDLDRDATRELAIESVIRVLDISEDGRTLLVDTFGGLVLYDVVADSSTPVKGLGKINDAGLLNASDG</sequence>
<gene>
    <name evidence="1" type="ORF">DB31_2186</name>
</gene>
<dbReference type="AlphaFoldDB" id="A0A085W9M9"/>
<proteinExistence type="predicted"/>
<name>A0A085W9M9_9BACT</name>
<accession>A0A085W9M9</accession>
<dbReference type="EMBL" id="JMCB01000014">
    <property type="protein sequence ID" value="KFE64392.1"/>
    <property type="molecule type" value="Genomic_DNA"/>
</dbReference>
<comment type="caution">
    <text evidence="1">The sequence shown here is derived from an EMBL/GenBank/DDBJ whole genome shotgun (WGS) entry which is preliminary data.</text>
</comment>
<dbReference type="STRING" id="394096.DB31_2186"/>
<evidence type="ECO:0000313" key="1">
    <source>
        <dbReference type="EMBL" id="KFE64392.1"/>
    </source>
</evidence>
<evidence type="ECO:0000313" key="2">
    <source>
        <dbReference type="Proteomes" id="UP000028725"/>
    </source>
</evidence>
<dbReference type="RefSeq" id="WP_044194507.1">
    <property type="nucleotide sequence ID" value="NZ_JMCB01000014.1"/>
</dbReference>
<protein>
    <submittedName>
        <fullName evidence="1">Uncharacterized protein</fullName>
    </submittedName>
</protein>